<keyword evidence="9" id="KW-0325">Glycoprotein</keyword>
<reference evidence="13" key="1">
    <citation type="submission" date="2023-08" db="EMBL/GenBank/DDBJ databases">
        <authorList>
            <person name="Chen Y."/>
            <person name="Shah S."/>
            <person name="Dougan E. K."/>
            <person name="Thang M."/>
            <person name="Chan C."/>
        </authorList>
    </citation>
    <scope>NUCLEOTIDE SEQUENCE</scope>
</reference>
<evidence type="ECO:0000256" key="11">
    <source>
        <dbReference type="ARBA" id="ARBA00024803"/>
    </source>
</evidence>
<protein>
    <recommendedName>
        <fullName evidence="3">Transmembrane protein 231</fullName>
    </recommendedName>
</protein>
<evidence type="ECO:0000256" key="4">
    <source>
        <dbReference type="ARBA" id="ARBA00022475"/>
    </source>
</evidence>
<evidence type="ECO:0000256" key="12">
    <source>
        <dbReference type="SAM" id="Phobius"/>
    </source>
</evidence>
<accession>A0AA36IZ08</accession>
<evidence type="ECO:0000256" key="9">
    <source>
        <dbReference type="ARBA" id="ARBA00023180"/>
    </source>
</evidence>
<dbReference type="Pfam" id="PF10149">
    <property type="entry name" value="TM231"/>
    <property type="match status" value="1"/>
</dbReference>
<dbReference type="GO" id="GO:0060170">
    <property type="term" value="C:ciliary membrane"/>
    <property type="evidence" value="ECO:0007669"/>
    <property type="project" value="UniProtKB-SubCell"/>
</dbReference>
<organism evidence="13 14">
    <name type="scientific">Effrenium voratum</name>
    <dbReference type="NCBI Taxonomy" id="2562239"/>
    <lineage>
        <taxon>Eukaryota</taxon>
        <taxon>Sar</taxon>
        <taxon>Alveolata</taxon>
        <taxon>Dinophyceae</taxon>
        <taxon>Suessiales</taxon>
        <taxon>Symbiodiniaceae</taxon>
        <taxon>Effrenium</taxon>
    </lineage>
</organism>
<dbReference type="GO" id="GO:0035869">
    <property type="term" value="C:ciliary transition zone"/>
    <property type="evidence" value="ECO:0007669"/>
    <property type="project" value="TreeGrafter"/>
</dbReference>
<dbReference type="GO" id="GO:0060271">
    <property type="term" value="P:cilium assembly"/>
    <property type="evidence" value="ECO:0007669"/>
    <property type="project" value="TreeGrafter"/>
</dbReference>
<sequence>MTLWPFQQVECHALPYTRLFVASRCSAAYCVWAVSAVLLVVIPVFATFATDNVWVKESFYRVQPVVTFTNEIFLIASGSTPKNAVGWSTQQSLLSLLPPEVKVPMLRSTTEDNNRDGIADVLKLTLDVPSETGESYRSLLLLAVYNVELQGKVSEQLSGLVAVDINSPYPAAGVSVHGQLRLRQSLPLFQSYEVRNVYAASPLVVDWRSNWLPENQPLTLQALLARYAQRPGSVGVGGRWGQHV</sequence>
<dbReference type="InterPro" id="IPR019306">
    <property type="entry name" value="TMEM231"/>
</dbReference>
<keyword evidence="6 12" id="KW-1133">Transmembrane helix</keyword>
<evidence type="ECO:0000313" key="14">
    <source>
        <dbReference type="Proteomes" id="UP001178507"/>
    </source>
</evidence>
<dbReference type="AlphaFoldDB" id="A0AA36IZ08"/>
<evidence type="ECO:0000256" key="2">
    <source>
        <dbReference type="ARBA" id="ARBA00009082"/>
    </source>
</evidence>
<keyword evidence="5 12" id="KW-0812">Transmembrane</keyword>
<keyword evidence="4" id="KW-1003">Cell membrane</keyword>
<keyword evidence="10" id="KW-0966">Cell projection</keyword>
<evidence type="ECO:0000256" key="7">
    <source>
        <dbReference type="ARBA" id="ARBA00023069"/>
    </source>
</evidence>
<evidence type="ECO:0000313" key="13">
    <source>
        <dbReference type="EMBL" id="CAJ1395473.1"/>
    </source>
</evidence>
<proteinExistence type="inferred from homology"/>
<evidence type="ECO:0000256" key="8">
    <source>
        <dbReference type="ARBA" id="ARBA00023136"/>
    </source>
</evidence>
<comment type="caution">
    <text evidence="13">The sequence shown here is derived from an EMBL/GenBank/DDBJ whole genome shotgun (WGS) entry which is preliminary data.</text>
</comment>
<dbReference type="GO" id="GO:0032880">
    <property type="term" value="P:regulation of protein localization"/>
    <property type="evidence" value="ECO:0007669"/>
    <property type="project" value="TreeGrafter"/>
</dbReference>
<evidence type="ECO:0000256" key="3">
    <source>
        <dbReference type="ARBA" id="ARBA00015087"/>
    </source>
</evidence>
<keyword evidence="7" id="KW-0969">Cilium</keyword>
<evidence type="ECO:0000256" key="1">
    <source>
        <dbReference type="ARBA" id="ARBA00004272"/>
    </source>
</evidence>
<evidence type="ECO:0000256" key="5">
    <source>
        <dbReference type="ARBA" id="ARBA00022692"/>
    </source>
</evidence>
<evidence type="ECO:0000256" key="10">
    <source>
        <dbReference type="ARBA" id="ARBA00023273"/>
    </source>
</evidence>
<dbReference type="PANTHER" id="PTHR14605">
    <property type="entry name" value="CHST5 PROTEIN"/>
    <property type="match status" value="1"/>
</dbReference>
<feature type="transmembrane region" description="Helical" evidence="12">
    <location>
        <begin position="26"/>
        <end position="49"/>
    </location>
</feature>
<dbReference type="Proteomes" id="UP001178507">
    <property type="component" value="Unassembled WGS sequence"/>
</dbReference>
<comment type="function">
    <text evidence="11">Transmembrane component of the tectonic-like complex, a complex localized at the transition zone of primary cilia and acting as a barrier that prevents diffusion of transmembrane proteins between the cilia and plasma membranes. Required for ciliogenesis and sonic hedgehog/SHH signaling.</text>
</comment>
<evidence type="ECO:0000256" key="6">
    <source>
        <dbReference type="ARBA" id="ARBA00022989"/>
    </source>
</evidence>
<keyword evidence="14" id="KW-1185">Reference proteome</keyword>
<comment type="subcellular location">
    <subcellularLocation>
        <location evidence="1">Cell projection</location>
        <location evidence="1">Cilium membrane</location>
        <topology evidence="1">Multi-pass membrane protein</topology>
    </subcellularLocation>
</comment>
<keyword evidence="8 12" id="KW-0472">Membrane</keyword>
<comment type="similarity">
    <text evidence="2">Belongs to the TMEM231 family.</text>
</comment>
<dbReference type="EMBL" id="CAUJNA010003168">
    <property type="protein sequence ID" value="CAJ1395473.1"/>
    <property type="molecule type" value="Genomic_DNA"/>
</dbReference>
<dbReference type="PANTHER" id="PTHR14605:SF1">
    <property type="entry name" value="TRANSMEMBRANE PROTEIN 231"/>
    <property type="match status" value="1"/>
</dbReference>
<name>A0AA36IZ08_9DINO</name>
<gene>
    <name evidence="13" type="ORF">EVOR1521_LOCUS19898</name>
</gene>